<keyword evidence="3 8" id="KW-0349">Heme</keyword>
<proteinExistence type="inferred from homology"/>
<dbReference type="PANTHER" id="PTHR47946:SF30">
    <property type="entry name" value="CYTOCHROME P450 78A6-LIKE"/>
    <property type="match status" value="1"/>
</dbReference>
<sequence length="559" mass="63466">MVPLYKPSNISLILYPQTPNILSFSHSLSKYIFIMTTNIESLWIFALASKCKSFTSINSVFFAIFVILIWLVMNMIYWAHPGGPAWGKHTWKKLRSNPIPGPKGFPIIGSMNLMSGLAHHKIAKIAKTLKASRLMCFSLGETRVIVTCNPEVAKEILNSSVFADRPIKESAYRLMFNRAIGFASYGVYWRTLRKISSNHLFSPKQIKFYEKPRFQIAKQLISMFEKNSPNDILRVRDGLKLASLNNMMCCVFGKSYDFDCCNLETKELMKLVDEGYELLGMLNWSDHISWLGEFDLQRIKQRCSELVPKVNKFVKKILDEHVNQSGDFVDVLLSLQGSERLSENDMIAVLWEMIFRGTDTVAVLVEWILARMTLHPDIQSKVQVEIDRIVGQSRTMTESDVSEMIYLPAVVKEVLRLHPPGPLLSWARLAITDTIIDGYHVPAGTTAMVNMWAITRDADVWADPLIFKPERFLNEAHSDMDFSVLGSDMRLAPFGSGRRSCPGKTLGLTTVTYWVATLLHEFEFGPSSNVDLSEVLKLSCEMAHPLKVKIRSRHAPKTN</sequence>
<dbReference type="PRINTS" id="PR00385">
    <property type="entry name" value="P450"/>
</dbReference>
<dbReference type="STRING" id="4081.A0A3Q7IBT6"/>
<gene>
    <name evidence="11" type="primary">LOC101254041</name>
</gene>
<evidence type="ECO:0000256" key="9">
    <source>
        <dbReference type="RuleBase" id="RU000461"/>
    </source>
</evidence>
<dbReference type="Gramene" id="Solyc10g009310.3.1">
    <property type="protein sequence ID" value="Solyc10g009310.3.1"/>
    <property type="gene ID" value="Solyc10g009310.3"/>
</dbReference>
<keyword evidence="7 9" id="KW-0503">Monooxygenase</keyword>
<dbReference type="GO" id="GO:0048731">
    <property type="term" value="P:system development"/>
    <property type="evidence" value="ECO:0000318"/>
    <property type="project" value="GO_Central"/>
</dbReference>
<accession>A0A3Q7IBT6</accession>
<feature type="binding site" description="axial binding residue" evidence="8">
    <location>
        <position position="501"/>
    </location>
    <ligand>
        <name>heme</name>
        <dbReference type="ChEBI" id="CHEBI:30413"/>
    </ligand>
    <ligandPart>
        <name>Fe</name>
        <dbReference type="ChEBI" id="CHEBI:18248"/>
    </ligandPart>
</feature>
<keyword evidence="10" id="KW-0472">Membrane</keyword>
<evidence type="ECO:0000313" key="12">
    <source>
        <dbReference type="Proteomes" id="UP000004994"/>
    </source>
</evidence>
<keyword evidence="12" id="KW-1185">Reference proteome</keyword>
<dbReference type="InterPro" id="IPR017972">
    <property type="entry name" value="Cyt_P450_CS"/>
</dbReference>
<dbReference type="PaxDb" id="4081-Solyc10g009310.2.1"/>
<dbReference type="InterPro" id="IPR002401">
    <property type="entry name" value="Cyt_P450_E_grp-I"/>
</dbReference>
<dbReference type="GO" id="GO:0005506">
    <property type="term" value="F:iron ion binding"/>
    <property type="evidence" value="ECO:0007669"/>
    <property type="project" value="InterPro"/>
</dbReference>
<dbReference type="GO" id="GO:0016705">
    <property type="term" value="F:oxidoreductase activity, acting on paired donors, with incorporation or reduction of molecular oxygen"/>
    <property type="evidence" value="ECO:0007669"/>
    <property type="project" value="InterPro"/>
</dbReference>
<dbReference type="Gene3D" id="1.10.630.10">
    <property type="entry name" value="Cytochrome P450"/>
    <property type="match status" value="1"/>
</dbReference>
<evidence type="ECO:0000256" key="6">
    <source>
        <dbReference type="ARBA" id="ARBA00023004"/>
    </source>
</evidence>
<dbReference type="InterPro" id="IPR001128">
    <property type="entry name" value="Cyt_P450"/>
</dbReference>
<keyword evidence="6 8" id="KW-0408">Iron</keyword>
<dbReference type="EnsemblPlants" id="Solyc10g009310.3.1">
    <property type="protein sequence ID" value="Solyc10g009310.3.1"/>
    <property type="gene ID" value="Solyc10g009310.3"/>
</dbReference>
<organism evidence="11">
    <name type="scientific">Solanum lycopersicum</name>
    <name type="common">Tomato</name>
    <name type="synonym">Lycopersicon esculentum</name>
    <dbReference type="NCBI Taxonomy" id="4081"/>
    <lineage>
        <taxon>Eukaryota</taxon>
        <taxon>Viridiplantae</taxon>
        <taxon>Streptophyta</taxon>
        <taxon>Embryophyta</taxon>
        <taxon>Tracheophyta</taxon>
        <taxon>Spermatophyta</taxon>
        <taxon>Magnoliopsida</taxon>
        <taxon>eudicotyledons</taxon>
        <taxon>Gunneridae</taxon>
        <taxon>Pentapetalae</taxon>
        <taxon>asterids</taxon>
        <taxon>lamiids</taxon>
        <taxon>Solanales</taxon>
        <taxon>Solanaceae</taxon>
        <taxon>Solanoideae</taxon>
        <taxon>Solaneae</taxon>
        <taxon>Solanum</taxon>
        <taxon>Solanum subgen. Lycopersicon</taxon>
    </lineage>
</organism>
<dbReference type="GO" id="GO:0004497">
    <property type="term" value="F:monooxygenase activity"/>
    <property type="evidence" value="ECO:0007669"/>
    <property type="project" value="UniProtKB-KW"/>
</dbReference>
<evidence type="ECO:0000256" key="5">
    <source>
        <dbReference type="ARBA" id="ARBA00023002"/>
    </source>
</evidence>
<name>A0A3Q7IBT6_SOLLC</name>
<dbReference type="SUPFAM" id="SSF48264">
    <property type="entry name" value="Cytochrome P450"/>
    <property type="match status" value="1"/>
</dbReference>
<reference evidence="11" key="1">
    <citation type="journal article" date="2012" name="Nature">
        <title>The tomato genome sequence provides insights into fleshy fruit evolution.</title>
        <authorList>
            <consortium name="Tomato Genome Consortium"/>
        </authorList>
    </citation>
    <scope>NUCLEOTIDE SEQUENCE [LARGE SCALE GENOMIC DNA]</scope>
    <source>
        <strain evidence="11">cv. Heinz 1706</strain>
    </source>
</reference>
<protein>
    <submittedName>
        <fullName evidence="11">Uncharacterized protein</fullName>
    </submittedName>
</protein>
<evidence type="ECO:0000256" key="2">
    <source>
        <dbReference type="ARBA" id="ARBA00010617"/>
    </source>
</evidence>
<evidence type="ECO:0000256" key="4">
    <source>
        <dbReference type="ARBA" id="ARBA00022723"/>
    </source>
</evidence>
<evidence type="ECO:0000256" key="7">
    <source>
        <dbReference type="ARBA" id="ARBA00023033"/>
    </source>
</evidence>
<dbReference type="PANTHER" id="PTHR47946">
    <property type="entry name" value="CYTOCHROME P450 78A7-RELATED"/>
    <property type="match status" value="1"/>
</dbReference>
<evidence type="ECO:0000256" key="8">
    <source>
        <dbReference type="PIRSR" id="PIRSR602401-1"/>
    </source>
</evidence>
<dbReference type="InterPro" id="IPR051996">
    <property type="entry name" value="Cytochrome_P450_78A"/>
</dbReference>
<feature type="transmembrane region" description="Helical" evidence="10">
    <location>
        <begin position="60"/>
        <end position="79"/>
    </location>
</feature>
<evidence type="ECO:0000256" key="1">
    <source>
        <dbReference type="ARBA" id="ARBA00001971"/>
    </source>
</evidence>
<dbReference type="CDD" id="cd11076">
    <property type="entry name" value="CYP78"/>
    <property type="match status" value="1"/>
</dbReference>
<dbReference type="PRINTS" id="PR00463">
    <property type="entry name" value="EP450I"/>
</dbReference>
<dbReference type="Pfam" id="PF00067">
    <property type="entry name" value="p450"/>
    <property type="match status" value="1"/>
</dbReference>
<dbReference type="InterPro" id="IPR036396">
    <property type="entry name" value="Cyt_P450_sf"/>
</dbReference>
<dbReference type="PROSITE" id="PS00086">
    <property type="entry name" value="CYTOCHROME_P450"/>
    <property type="match status" value="1"/>
</dbReference>
<keyword evidence="4 8" id="KW-0479">Metal-binding</keyword>
<keyword evidence="5 9" id="KW-0560">Oxidoreductase</keyword>
<keyword evidence="10" id="KW-1133">Transmembrane helix</keyword>
<dbReference type="OMA" id="IIQEHIL"/>
<dbReference type="GO" id="GO:0020037">
    <property type="term" value="F:heme binding"/>
    <property type="evidence" value="ECO:0007669"/>
    <property type="project" value="InterPro"/>
</dbReference>
<comment type="similarity">
    <text evidence="2 9">Belongs to the cytochrome P450 family.</text>
</comment>
<dbReference type="FunFam" id="1.10.630.10:FF:000016">
    <property type="entry name" value="Cytochrome P450 78A5"/>
    <property type="match status" value="1"/>
</dbReference>
<dbReference type="InParanoid" id="A0A3Q7IBT6"/>
<dbReference type="AlphaFoldDB" id="A0A3Q7IBT6"/>
<keyword evidence="10" id="KW-0812">Transmembrane</keyword>
<reference evidence="11" key="2">
    <citation type="submission" date="2019-01" db="UniProtKB">
        <authorList>
            <consortium name="EnsemblPlants"/>
        </authorList>
    </citation>
    <scope>IDENTIFICATION</scope>
    <source>
        <strain evidence="11">cv. Heinz 1706</strain>
    </source>
</reference>
<dbReference type="Proteomes" id="UP000004994">
    <property type="component" value="Chromosome 10"/>
</dbReference>
<comment type="cofactor">
    <cofactor evidence="1 8">
        <name>heme</name>
        <dbReference type="ChEBI" id="CHEBI:30413"/>
    </cofactor>
</comment>
<dbReference type="FunCoup" id="A0A3Q7IBT6">
    <property type="interactions" value="98"/>
</dbReference>
<evidence type="ECO:0000256" key="10">
    <source>
        <dbReference type="SAM" id="Phobius"/>
    </source>
</evidence>
<feature type="transmembrane region" description="Helical" evidence="10">
    <location>
        <begin position="31"/>
        <end position="48"/>
    </location>
</feature>
<evidence type="ECO:0000313" key="11">
    <source>
        <dbReference type="EnsemblPlants" id="Solyc10g009310.3.1"/>
    </source>
</evidence>
<evidence type="ECO:0000256" key="3">
    <source>
        <dbReference type="ARBA" id="ARBA00022617"/>
    </source>
</evidence>